<dbReference type="SMART" id="SM00342">
    <property type="entry name" value="HTH_ARAC"/>
    <property type="match status" value="1"/>
</dbReference>
<evidence type="ECO:0000313" key="5">
    <source>
        <dbReference type="EMBL" id="MBO9202821.1"/>
    </source>
</evidence>
<dbReference type="SUPFAM" id="SSF46689">
    <property type="entry name" value="Homeodomain-like"/>
    <property type="match status" value="1"/>
</dbReference>
<evidence type="ECO:0000259" key="4">
    <source>
        <dbReference type="PROSITE" id="PS01124"/>
    </source>
</evidence>
<dbReference type="Pfam" id="PF12833">
    <property type="entry name" value="HTH_18"/>
    <property type="match status" value="1"/>
</dbReference>
<proteinExistence type="predicted"/>
<evidence type="ECO:0000256" key="2">
    <source>
        <dbReference type="ARBA" id="ARBA00023125"/>
    </source>
</evidence>
<dbReference type="PANTHER" id="PTHR47893:SF1">
    <property type="entry name" value="REGULATORY PROTEIN PCHR"/>
    <property type="match status" value="1"/>
</dbReference>
<accession>A0ABS3YY09</accession>
<comment type="caution">
    <text evidence="5">The sequence shown here is derived from an EMBL/GenBank/DDBJ whole genome shotgun (WGS) entry which is preliminary data.</text>
</comment>
<evidence type="ECO:0000256" key="1">
    <source>
        <dbReference type="ARBA" id="ARBA00023015"/>
    </source>
</evidence>
<keyword evidence="2" id="KW-0238">DNA-binding</keyword>
<feature type="domain" description="HTH araC/xylS-type" evidence="4">
    <location>
        <begin position="11"/>
        <end position="111"/>
    </location>
</feature>
<dbReference type="EMBL" id="JAGHKO010000005">
    <property type="protein sequence ID" value="MBO9202821.1"/>
    <property type="molecule type" value="Genomic_DNA"/>
</dbReference>
<reference evidence="5 6" key="1">
    <citation type="submission" date="2021-03" db="EMBL/GenBank/DDBJ databases">
        <title>Assistant Professor.</title>
        <authorList>
            <person name="Huq M.A."/>
        </authorList>
    </citation>
    <scope>NUCLEOTIDE SEQUENCE [LARGE SCALE GENOMIC DNA]</scope>
    <source>
        <strain evidence="5 6">MAH-29</strain>
    </source>
</reference>
<protein>
    <submittedName>
        <fullName evidence="5">Helix-turn-helix transcriptional regulator</fullName>
    </submittedName>
</protein>
<organism evidence="5 6">
    <name type="scientific">Niastella soli</name>
    <dbReference type="NCBI Taxonomy" id="2821487"/>
    <lineage>
        <taxon>Bacteria</taxon>
        <taxon>Pseudomonadati</taxon>
        <taxon>Bacteroidota</taxon>
        <taxon>Chitinophagia</taxon>
        <taxon>Chitinophagales</taxon>
        <taxon>Chitinophagaceae</taxon>
        <taxon>Niastella</taxon>
    </lineage>
</organism>
<dbReference type="PANTHER" id="PTHR47893">
    <property type="entry name" value="REGULATORY PROTEIN PCHR"/>
    <property type="match status" value="1"/>
</dbReference>
<dbReference type="InterPro" id="IPR018062">
    <property type="entry name" value="HTH_AraC-typ_CS"/>
</dbReference>
<dbReference type="InterPro" id="IPR053142">
    <property type="entry name" value="PchR_regulatory_protein"/>
</dbReference>
<sequence length="124" mass="14168">MKNIQFQRRVLTILPSVKKQLEENKSADNVNKLATDFNISRNSLQNAFKKQCGVGIRKFKLQHRMELAKQMLEEGINIKVIAFTLNYSHSRNFSTAFKKHFGVAPTQMISSCANEDQHVLTKTG</sequence>
<dbReference type="PROSITE" id="PS01124">
    <property type="entry name" value="HTH_ARAC_FAMILY_2"/>
    <property type="match status" value="1"/>
</dbReference>
<keyword evidence="6" id="KW-1185">Reference proteome</keyword>
<dbReference type="InterPro" id="IPR018060">
    <property type="entry name" value="HTH_AraC"/>
</dbReference>
<dbReference type="InterPro" id="IPR009057">
    <property type="entry name" value="Homeodomain-like_sf"/>
</dbReference>
<evidence type="ECO:0000256" key="3">
    <source>
        <dbReference type="ARBA" id="ARBA00023163"/>
    </source>
</evidence>
<dbReference type="PROSITE" id="PS00041">
    <property type="entry name" value="HTH_ARAC_FAMILY_1"/>
    <property type="match status" value="1"/>
</dbReference>
<keyword evidence="1" id="KW-0805">Transcription regulation</keyword>
<gene>
    <name evidence="5" type="ORF">J7I42_21205</name>
</gene>
<keyword evidence="3" id="KW-0804">Transcription</keyword>
<name>A0ABS3YY09_9BACT</name>
<dbReference type="Gene3D" id="1.10.10.60">
    <property type="entry name" value="Homeodomain-like"/>
    <property type="match status" value="1"/>
</dbReference>
<dbReference type="RefSeq" id="WP_209140874.1">
    <property type="nucleotide sequence ID" value="NZ_JAGHKO010000005.1"/>
</dbReference>
<dbReference type="Proteomes" id="UP000677244">
    <property type="component" value="Unassembled WGS sequence"/>
</dbReference>
<evidence type="ECO:0000313" key="6">
    <source>
        <dbReference type="Proteomes" id="UP000677244"/>
    </source>
</evidence>